<dbReference type="RefSeq" id="WP_006005342.1">
    <property type="nucleotide sequence ID" value="NZ_BAET01000016.1"/>
</dbReference>
<evidence type="ECO:0000256" key="1">
    <source>
        <dbReference type="ARBA" id="ARBA00022553"/>
    </source>
</evidence>
<feature type="DNA-binding region" description="OmpR/PhoB-type" evidence="7">
    <location>
        <begin position="124"/>
        <end position="222"/>
    </location>
</feature>
<dbReference type="OrthoDB" id="9802426at2"/>
<protein>
    <submittedName>
        <fullName evidence="10">Transcriptional regulatory protein pmrA</fullName>
    </submittedName>
</protein>
<name>H5TC13_9ALTE</name>
<evidence type="ECO:0000256" key="6">
    <source>
        <dbReference type="PROSITE-ProRule" id="PRU00169"/>
    </source>
</evidence>
<dbReference type="InterPro" id="IPR016032">
    <property type="entry name" value="Sig_transdc_resp-reg_C-effctor"/>
</dbReference>
<dbReference type="eggNOG" id="COG0745">
    <property type="taxonomic scope" value="Bacteria"/>
</dbReference>
<dbReference type="PROSITE" id="PS51755">
    <property type="entry name" value="OMPR_PHOB"/>
    <property type="match status" value="1"/>
</dbReference>
<dbReference type="SUPFAM" id="SSF52172">
    <property type="entry name" value="CheY-like"/>
    <property type="match status" value="1"/>
</dbReference>
<dbReference type="SUPFAM" id="SSF46894">
    <property type="entry name" value="C-terminal effector domain of the bipartite response regulators"/>
    <property type="match status" value="1"/>
</dbReference>
<sequence>MRILIVEDNPKVAKLLKIACEKFPASCDMSTSGKIAISLCEITNYDAVILDLGLPDFDGLEVLKILRKRDYHFPVLVLTARGNIQDRITGLDLGADDYLVKPFSIEELLARLRALLRRPGTLAGSMLIHGNIKLDLCSKHLDIQGEPLFLGKTEIAILSYLISNAGITVSKDAMKDRLYGFDDDVSENAIQVAIHRLRKKLVCAGATFELKTLRGIGYILHVEKVTA</sequence>
<keyword evidence="1 6" id="KW-0597">Phosphoprotein</keyword>
<dbReference type="STRING" id="56804.BAE46_13685"/>
<evidence type="ECO:0000256" key="5">
    <source>
        <dbReference type="ARBA" id="ARBA00023163"/>
    </source>
</evidence>
<dbReference type="InterPro" id="IPR039420">
    <property type="entry name" value="WalR-like"/>
</dbReference>
<evidence type="ECO:0000256" key="4">
    <source>
        <dbReference type="ARBA" id="ARBA00023125"/>
    </source>
</evidence>
<keyword evidence="3" id="KW-0805">Transcription regulation</keyword>
<feature type="domain" description="OmpR/PhoB-type" evidence="9">
    <location>
        <begin position="124"/>
        <end position="222"/>
    </location>
</feature>
<evidence type="ECO:0000256" key="3">
    <source>
        <dbReference type="ARBA" id="ARBA00023015"/>
    </source>
</evidence>
<dbReference type="GO" id="GO:0005829">
    <property type="term" value="C:cytosol"/>
    <property type="evidence" value="ECO:0007669"/>
    <property type="project" value="TreeGrafter"/>
</dbReference>
<dbReference type="PROSITE" id="PS50110">
    <property type="entry name" value="RESPONSE_REGULATORY"/>
    <property type="match status" value="1"/>
</dbReference>
<reference evidence="10 11" key="2">
    <citation type="journal article" date="2017" name="Antonie Van Leeuwenhoek">
        <title>Rhizobium rhizosphaerae sp. nov., a novel species isolated from rice rhizosphere.</title>
        <authorList>
            <person name="Zhao J.J."/>
            <person name="Zhang J."/>
            <person name="Zhang R.J."/>
            <person name="Zhang C.W."/>
            <person name="Yin H.Q."/>
            <person name="Zhang X.X."/>
        </authorList>
    </citation>
    <scope>NUCLEOTIDE SEQUENCE [LARGE SCALE GENOMIC DNA]</scope>
    <source>
        <strain evidence="10 11">ACAM 611</strain>
    </source>
</reference>
<dbReference type="GO" id="GO:0000156">
    <property type="term" value="F:phosphorelay response regulator activity"/>
    <property type="evidence" value="ECO:0007669"/>
    <property type="project" value="TreeGrafter"/>
</dbReference>
<evidence type="ECO:0000256" key="7">
    <source>
        <dbReference type="PROSITE-ProRule" id="PRU01091"/>
    </source>
</evidence>
<dbReference type="InterPro" id="IPR001867">
    <property type="entry name" value="OmpR/PhoB-type_DNA-bd"/>
</dbReference>
<dbReference type="Gene3D" id="3.40.50.2300">
    <property type="match status" value="1"/>
</dbReference>
<keyword evidence="4 7" id="KW-0238">DNA-binding</keyword>
<feature type="modified residue" description="4-aspartylphosphate" evidence="6">
    <location>
        <position position="51"/>
    </location>
</feature>
<gene>
    <name evidence="10" type="primary">pmrA</name>
    <name evidence="10" type="ORF">GPUN_1724</name>
</gene>
<proteinExistence type="predicted"/>
<keyword evidence="11" id="KW-1185">Reference proteome</keyword>
<dbReference type="Proteomes" id="UP000053586">
    <property type="component" value="Unassembled WGS sequence"/>
</dbReference>
<comment type="caution">
    <text evidence="10">The sequence shown here is derived from an EMBL/GenBank/DDBJ whole genome shotgun (WGS) entry which is preliminary data.</text>
</comment>
<evidence type="ECO:0000313" key="10">
    <source>
        <dbReference type="EMBL" id="GAB55840.1"/>
    </source>
</evidence>
<dbReference type="GO" id="GO:0032993">
    <property type="term" value="C:protein-DNA complex"/>
    <property type="evidence" value="ECO:0007669"/>
    <property type="project" value="TreeGrafter"/>
</dbReference>
<dbReference type="PANTHER" id="PTHR48111:SF1">
    <property type="entry name" value="TWO-COMPONENT RESPONSE REGULATOR ORR33"/>
    <property type="match status" value="1"/>
</dbReference>
<organism evidence="10 11">
    <name type="scientific">Glaciecola punicea ACAM 611</name>
    <dbReference type="NCBI Taxonomy" id="1121923"/>
    <lineage>
        <taxon>Bacteria</taxon>
        <taxon>Pseudomonadati</taxon>
        <taxon>Pseudomonadota</taxon>
        <taxon>Gammaproteobacteria</taxon>
        <taxon>Alteromonadales</taxon>
        <taxon>Alteromonadaceae</taxon>
        <taxon>Glaciecola</taxon>
    </lineage>
</organism>
<keyword evidence="5" id="KW-0804">Transcription</keyword>
<accession>H5TC13</accession>
<evidence type="ECO:0000313" key="11">
    <source>
        <dbReference type="Proteomes" id="UP000053586"/>
    </source>
</evidence>
<dbReference type="CDD" id="cd00383">
    <property type="entry name" value="trans_reg_C"/>
    <property type="match status" value="1"/>
</dbReference>
<reference evidence="10 11" key="1">
    <citation type="journal article" date="2012" name="J. Bacteriol.">
        <title>Genome sequence of proteorhodopsin-containing sea ice bacterium Glaciecola punicea ACAM 611T.</title>
        <authorList>
            <person name="Qin Q.-L."/>
            <person name="Xie B.-B."/>
            <person name="Shu Y.-L."/>
            <person name="Rong J.-C."/>
            <person name="Zhao D.-L."/>
            <person name="Zhang X.-Y."/>
            <person name="Chen X.-L."/>
            <person name="Zhou B.-C."/>
            <person name="Zhanga Y.-Z."/>
        </authorList>
    </citation>
    <scope>NUCLEOTIDE SEQUENCE [LARGE SCALE GENOMIC DNA]</scope>
    <source>
        <strain evidence="10 11">ACAM 611</strain>
    </source>
</reference>
<evidence type="ECO:0000259" key="9">
    <source>
        <dbReference type="PROSITE" id="PS51755"/>
    </source>
</evidence>
<dbReference type="GO" id="GO:0006355">
    <property type="term" value="P:regulation of DNA-templated transcription"/>
    <property type="evidence" value="ECO:0007669"/>
    <property type="project" value="InterPro"/>
</dbReference>
<dbReference type="InterPro" id="IPR001789">
    <property type="entry name" value="Sig_transdc_resp-reg_receiver"/>
</dbReference>
<dbReference type="Pfam" id="PF00072">
    <property type="entry name" value="Response_reg"/>
    <property type="match status" value="1"/>
</dbReference>
<dbReference type="InterPro" id="IPR036388">
    <property type="entry name" value="WH-like_DNA-bd_sf"/>
</dbReference>
<dbReference type="AlphaFoldDB" id="H5TC13"/>
<dbReference type="SMART" id="SM00448">
    <property type="entry name" value="REC"/>
    <property type="match status" value="1"/>
</dbReference>
<dbReference type="InterPro" id="IPR011006">
    <property type="entry name" value="CheY-like_superfamily"/>
</dbReference>
<dbReference type="Gene3D" id="6.10.250.690">
    <property type="match status" value="1"/>
</dbReference>
<dbReference type="GO" id="GO:0000976">
    <property type="term" value="F:transcription cis-regulatory region binding"/>
    <property type="evidence" value="ECO:0007669"/>
    <property type="project" value="TreeGrafter"/>
</dbReference>
<dbReference type="EMBL" id="BAET01000016">
    <property type="protein sequence ID" value="GAB55840.1"/>
    <property type="molecule type" value="Genomic_DNA"/>
</dbReference>
<evidence type="ECO:0000259" key="8">
    <source>
        <dbReference type="PROSITE" id="PS50110"/>
    </source>
</evidence>
<dbReference type="Pfam" id="PF00486">
    <property type="entry name" value="Trans_reg_C"/>
    <property type="match status" value="1"/>
</dbReference>
<dbReference type="PANTHER" id="PTHR48111">
    <property type="entry name" value="REGULATOR OF RPOS"/>
    <property type="match status" value="1"/>
</dbReference>
<dbReference type="Gene3D" id="1.10.10.10">
    <property type="entry name" value="Winged helix-like DNA-binding domain superfamily/Winged helix DNA-binding domain"/>
    <property type="match status" value="1"/>
</dbReference>
<feature type="domain" description="Response regulatory" evidence="8">
    <location>
        <begin position="2"/>
        <end position="116"/>
    </location>
</feature>
<keyword evidence="2" id="KW-0902">Two-component regulatory system</keyword>
<evidence type="ECO:0000256" key="2">
    <source>
        <dbReference type="ARBA" id="ARBA00023012"/>
    </source>
</evidence>
<dbReference type="SMART" id="SM00862">
    <property type="entry name" value="Trans_reg_C"/>
    <property type="match status" value="1"/>
</dbReference>